<evidence type="ECO:0000313" key="1">
    <source>
        <dbReference type="EMBL" id="RZV10521.1"/>
    </source>
</evidence>
<protein>
    <submittedName>
        <fullName evidence="1">Uncharacterized protein</fullName>
    </submittedName>
</protein>
<dbReference type="EMBL" id="SHMP01000004">
    <property type="protein sequence ID" value="RZV10521.1"/>
    <property type="molecule type" value="Genomic_DNA"/>
</dbReference>
<gene>
    <name evidence="1" type="ORF">BDK88_1689</name>
</gene>
<evidence type="ECO:0000313" key="2">
    <source>
        <dbReference type="Proteomes" id="UP000291097"/>
    </source>
</evidence>
<dbReference type="AlphaFoldDB" id="A0A482YD13"/>
<organism evidence="1 2">
    <name type="scientific">Natrinema hispanicum</name>
    <dbReference type="NCBI Taxonomy" id="392421"/>
    <lineage>
        <taxon>Archaea</taxon>
        <taxon>Methanobacteriati</taxon>
        <taxon>Methanobacteriota</taxon>
        <taxon>Stenosarchaea group</taxon>
        <taxon>Halobacteria</taxon>
        <taxon>Halobacteriales</taxon>
        <taxon>Natrialbaceae</taxon>
        <taxon>Natrinema</taxon>
    </lineage>
</organism>
<dbReference type="Proteomes" id="UP000291097">
    <property type="component" value="Unassembled WGS sequence"/>
</dbReference>
<accession>A0A482YD13</accession>
<comment type="caution">
    <text evidence="1">The sequence shown here is derived from an EMBL/GenBank/DDBJ whole genome shotgun (WGS) entry which is preliminary data.</text>
</comment>
<name>A0A482YD13_9EURY</name>
<sequence>MYNALSKIATNVTIQDQCKFVMFSLKPGTGYSLKSALDEDCNWIDFGSIKEVMV</sequence>
<proteinExistence type="predicted"/>
<reference evidence="1 2" key="1">
    <citation type="submission" date="2019-02" db="EMBL/GenBank/DDBJ databases">
        <title>Genomic Encyclopedia of Archaeal and Bacterial Type Strains, Phase II (KMG-II): from individual species to whole genera.</title>
        <authorList>
            <person name="Goeker M."/>
        </authorList>
    </citation>
    <scope>NUCLEOTIDE SEQUENCE [LARGE SCALE GENOMIC DNA]</scope>
    <source>
        <strain evidence="1 2">DSM 18328</strain>
    </source>
</reference>